<gene>
    <name evidence="7" type="ORF">B9Z19DRAFT_1190008</name>
</gene>
<keyword evidence="4 6" id="KW-0472">Membrane</keyword>
<dbReference type="AlphaFoldDB" id="A0A2T7A5F9"/>
<evidence type="ECO:0000256" key="2">
    <source>
        <dbReference type="ARBA" id="ARBA00022692"/>
    </source>
</evidence>
<feature type="transmembrane region" description="Helical" evidence="6">
    <location>
        <begin position="538"/>
        <end position="557"/>
    </location>
</feature>
<dbReference type="InterPro" id="IPR045863">
    <property type="entry name" value="CorA_TM1_TM2"/>
</dbReference>
<evidence type="ECO:0000313" key="8">
    <source>
        <dbReference type="Proteomes" id="UP000244722"/>
    </source>
</evidence>
<evidence type="ECO:0000256" key="3">
    <source>
        <dbReference type="ARBA" id="ARBA00022989"/>
    </source>
</evidence>
<dbReference type="Proteomes" id="UP000244722">
    <property type="component" value="Unassembled WGS sequence"/>
</dbReference>
<feature type="transmembrane region" description="Helical" evidence="6">
    <location>
        <begin position="569"/>
        <end position="592"/>
    </location>
</feature>
<evidence type="ECO:0000256" key="5">
    <source>
        <dbReference type="SAM" id="MobiDB-lite"/>
    </source>
</evidence>
<evidence type="ECO:0000313" key="7">
    <source>
        <dbReference type="EMBL" id="PUU82940.1"/>
    </source>
</evidence>
<keyword evidence="8" id="KW-1185">Reference proteome</keyword>
<name>A0A2T7A5F9_TUBBO</name>
<protein>
    <submittedName>
        <fullName evidence="7">Uncharacterized protein</fullName>
    </submittedName>
</protein>
<dbReference type="GO" id="GO:0016020">
    <property type="term" value="C:membrane"/>
    <property type="evidence" value="ECO:0007669"/>
    <property type="project" value="UniProtKB-SubCell"/>
</dbReference>
<reference evidence="7 8" key="1">
    <citation type="submission" date="2017-04" db="EMBL/GenBank/DDBJ databases">
        <title>Draft genome sequence of Tuber borchii Vittad., a whitish edible truffle.</title>
        <authorList>
            <consortium name="DOE Joint Genome Institute"/>
            <person name="Murat C."/>
            <person name="Kuo A."/>
            <person name="Barry K.W."/>
            <person name="Clum A."/>
            <person name="Dockter R.B."/>
            <person name="Fauchery L."/>
            <person name="Iotti M."/>
            <person name="Kohler A."/>
            <person name="Labutti K."/>
            <person name="Lindquist E.A."/>
            <person name="Lipzen A."/>
            <person name="Ohm R.A."/>
            <person name="Wang M."/>
            <person name="Grigoriev I.V."/>
            <person name="Zambonelli A."/>
            <person name="Martin F.M."/>
        </authorList>
    </citation>
    <scope>NUCLEOTIDE SEQUENCE [LARGE SCALE GENOMIC DNA]</scope>
    <source>
        <strain evidence="7 8">Tbo3840</strain>
    </source>
</reference>
<comment type="subcellular location">
    <subcellularLocation>
        <location evidence="1">Membrane</location>
        <topology evidence="1">Multi-pass membrane protein</topology>
    </subcellularLocation>
</comment>
<sequence>MDDLSKKVDAPLDPRSALEPPAEPIHKISQLSQLPPTLSQLLSARLAGWETINEQRGFYDEHDSLHPNHNLASRKLQNRGSDEVVIFDYSLTPASLSGVDGPTPEGGGASSERISADDDVFLRVPKKMLTKSKQFTEIINPTKEPRLMPSWGTRLHIVDFPQCYDTYDDSPPSSIGEKLGLRREGEDPFMGLYLPRVQTLPGCGLFRTGTSLRVPFTKLPESSRSSTPEDRFIFLVSFPYFGGSSEKITLGPERESIKLLDFKSLRVSAPDRKAVVSKEGKDAIGEIPVEEGEILVHQARYMIFDNYTMATFKSREDSAKDQVPLHPFQERICALRAMIHMISNRMGSEVWILEKHSASLCELEAGINLMMSTKREYGDGGRMDRALGLLTAINTLSANLFATISVTERQVAVLQDLHGVFSTGHQTKIEGGKKEYQLLHNPFFKDIAQAPVLSGYPERVWPNILGTIDEVVRERKSFIKKIKGLVENVDIRRKILSAFVKSHQAPPMIQGDYNTVNSGNSIMSEYQHTQQMQTLDGIAIMTTVFLSLSFCTSYFGMNIKEFKNPPSQVFFWLISGPICAAMVLLTVIIISWGRPRAVKFRDNLRKKLPLFPKKKIKDIEDQRQDNRQDNRRGGRQGSGQGNRPSGVQPAWAYEGQPMSF</sequence>
<keyword evidence="2 6" id="KW-0812">Transmembrane</keyword>
<comment type="caution">
    <text evidence="7">The sequence shown here is derived from an EMBL/GenBank/DDBJ whole genome shotgun (WGS) entry which is preliminary data.</text>
</comment>
<dbReference type="Gene3D" id="1.20.58.340">
    <property type="entry name" value="Magnesium transport protein CorA, transmembrane region"/>
    <property type="match status" value="1"/>
</dbReference>
<evidence type="ECO:0000256" key="1">
    <source>
        <dbReference type="ARBA" id="ARBA00004141"/>
    </source>
</evidence>
<dbReference type="EMBL" id="NESQ01000019">
    <property type="protein sequence ID" value="PUU82940.1"/>
    <property type="molecule type" value="Genomic_DNA"/>
</dbReference>
<dbReference type="GO" id="GO:0046873">
    <property type="term" value="F:metal ion transmembrane transporter activity"/>
    <property type="evidence" value="ECO:0007669"/>
    <property type="project" value="InterPro"/>
</dbReference>
<feature type="region of interest" description="Disordered" evidence="5">
    <location>
        <begin position="1"/>
        <end position="30"/>
    </location>
</feature>
<evidence type="ECO:0000256" key="4">
    <source>
        <dbReference type="ARBA" id="ARBA00023136"/>
    </source>
</evidence>
<feature type="compositionally biased region" description="Basic and acidic residues" evidence="5">
    <location>
        <begin position="617"/>
        <end position="632"/>
    </location>
</feature>
<dbReference type="STRING" id="42251.A0A2T7A5F9"/>
<feature type="region of interest" description="Disordered" evidence="5">
    <location>
        <begin position="615"/>
        <end position="660"/>
    </location>
</feature>
<proteinExistence type="predicted"/>
<organism evidence="7 8">
    <name type="scientific">Tuber borchii</name>
    <name type="common">White truffle</name>
    <dbReference type="NCBI Taxonomy" id="42251"/>
    <lineage>
        <taxon>Eukaryota</taxon>
        <taxon>Fungi</taxon>
        <taxon>Dikarya</taxon>
        <taxon>Ascomycota</taxon>
        <taxon>Pezizomycotina</taxon>
        <taxon>Pezizomycetes</taxon>
        <taxon>Pezizales</taxon>
        <taxon>Tuberaceae</taxon>
        <taxon>Tuber</taxon>
    </lineage>
</organism>
<evidence type="ECO:0000256" key="6">
    <source>
        <dbReference type="SAM" id="Phobius"/>
    </source>
</evidence>
<keyword evidence="3 6" id="KW-1133">Transmembrane helix</keyword>
<accession>A0A2T7A5F9</accession>
<dbReference type="SUPFAM" id="SSF144083">
    <property type="entry name" value="Magnesium transport protein CorA, transmembrane region"/>
    <property type="match status" value="1"/>
</dbReference>
<feature type="compositionally biased region" description="Basic and acidic residues" evidence="5">
    <location>
        <begin position="1"/>
        <end position="12"/>
    </location>
</feature>
<dbReference type="OrthoDB" id="3231000at2759"/>